<dbReference type="RefSeq" id="WP_213043391.1">
    <property type="nucleotide sequence ID" value="NZ_CAJNBJ010000017.1"/>
</dbReference>
<dbReference type="InterPro" id="IPR005648">
    <property type="entry name" value="FlgD"/>
</dbReference>
<evidence type="ECO:0000256" key="1">
    <source>
        <dbReference type="ARBA" id="ARBA00010577"/>
    </source>
</evidence>
<gene>
    <name evidence="6" type="ORF">NSPZN2_40590</name>
</gene>
<evidence type="ECO:0000256" key="3">
    <source>
        <dbReference type="ARBA" id="ARBA00022795"/>
    </source>
</evidence>
<evidence type="ECO:0000313" key="7">
    <source>
        <dbReference type="Proteomes" id="UP000675880"/>
    </source>
</evidence>
<comment type="function">
    <text evidence="4">Required for flagellar hook formation. May act as a scaffolding protein.</text>
</comment>
<evidence type="ECO:0000256" key="2">
    <source>
        <dbReference type="ARBA" id="ARBA00016013"/>
    </source>
</evidence>
<accession>A0ABN7M2M5</accession>
<name>A0ABN7M2M5_9BACT</name>
<organism evidence="6 7">
    <name type="scientific">Nitrospira defluvii</name>
    <dbReference type="NCBI Taxonomy" id="330214"/>
    <lineage>
        <taxon>Bacteria</taxon>
        <taxon>Pseudomonadati</taxon>
        <taxon>Nitrospirota</taxon>
        <taxon>Nitrospiria</taxon>
        <taxon>Nitrospirales</taxon>
        <taxon>Nitrospiraceae</taxon>
        <taxon>Nitrospira</taxon>
    </lineage>
</organism>
<evidence type="ECO:0000256" key="5">
    <source>
        <dbReference type="SAM" id="MobiDB-lite"/>
    </source>
</evidence>
<sequence length="96" mass="10344">MDISKVITQTAPTDSATPTTDGPKPLGKDDFLKLLVTQLQHQDPLKPLENEAFIAQTAQFSQLEQMAKLVTLMEKSVALQESAQSKTTQSGTTAVA</sequence>
<dbReference type="EMBL" id="CAJNBJ010000017">
    <property type="protein sequence ID" value="CAE6777489.1"/>
    <property type="molecule type" value="Genomic_DNA"/>
</dbReference>
<evidence type="ECO:0000256" key="4">
    <source>
        <dbReference type="ARBA" id="ARBA00024746"/>
    </source>
</evidence>
<keyword evidence="3" id="KW-1005">Bacterial flagellum biogenesis</keyword>
<protein>
    <recommendedName>
        <fullName evidence="2">Basal-body rod modification protein FlgD</fullName>
    </recommendedName>
</protein>
<proteinExistence type="inferred from homology"/>
<evidence type="ECO:0000313" key="6">
    <source>
        <dbReference type="EMBL" id="CAE6777489.1"/>
    </source>
</evidence>
<dbReference type="Proteomes" id="UP000675880">
    <property type="component" value="Unassembled WGS sequence"/>
</dbReference>
<keyword evidence="7" id="KW-1185">Reference proteome</keyword>
<reference evidence="6 7" key="1">
    <citation type="submission" date="2021-02" db="EMBL/GenBank/DDBJ databases">
        <authorList>
            <person name="Han P."/>
        </authorList>
    </citation>
    <scope>NUCLEOTIDE SEQUENCE [LARGE SCALE GENOMIC DNA]</scope>
    <source>
        <strain evidence="6">Candidatus Nitrospira sp. ZN2</strain>
    </source>
</reference>
<comment type="caution">
    <text evidence="6">The sequence shown here is derived from an EMBL/GenBank/DDBJ whole genome shotgun (WGS) entry which is preliminary data.</text>
</comment>
<comment type="similarity">
    <text evidence="1">Belongs to the FlgD family.</text>
</comment>
<feature type="region of interest" description="Disordered" evidence="5">
    <location>
        <begin position="1"/>
        <end position="27"/>
    </location>
</feature>
<dbReference type="Pfam" id="PF03963">
    <property type="entry name" value="FlgD"/>
    <property type="match status" value="1"/>
</dbReference>
<feature type="compositionally biased region" description="Low complexity" evidence="5">
    <location>
        <begin position="8"/>
        <end position="21"/>
    </location>
</feature>